<evidence type="ECO:0000256" key="2">
    <source>
        <dbReference type="ARBA" id="ARBA00006772"/>
    </source>
</evidence>
<evidence type="ECO:0000256" key="6">
    <source>
        <dbReference type="ARBA" id="ARBA00023136"/>
    </source>
</evidence>
<accession>A0A6P6CY31</accession>
<dbReference type="PANTHER" id="PTHR10283:SF62">
    <property type="entry name" value="NA(+)_DICARBOXYLATE COTRANSPORTER 3"/>
    <property type="match status" value="1"/>
</dbReference>
<comment type="similarity">
    <text evidence="2">Belongs to the SLC13A/DASS transporter (TC 2.A.47) family. NADC subfamily.</text>
</comment>
<reference evidence="10" key="1">
    <citation type="submission" date="2025-08" db="UniProtKB">
        <authorList>
            <consortium name="RefSeq"/>
        </authorList>
    </citation>
    <scope>IDENTIFICATION</scope>
    <source>
        <tissue evidence="10">Kidney</tissue>
    </source>
</reference>
<sequence length="490" mass="54440">MAVYWCTETLPLSVTALLPIILFPFLGILPSSIVCPQYFLDTNFLFLSGLIMASAIEEWNLHRRIALKVLMLVGVQPAWLILGMMVTTSFLSMWLSNTASTAMMLPIASAILKSLFGQKEPQKDLSWESEENTAAVPTKSLHTVPMEIQFLASTGDKDCPEEAEASCSKKEEEYRRNIWKGFLISIPYSASIGGTATLTGTAPNLILLGQLKSFFPQCDVVNFGSWFIFAFPLMLLFLLVGWLWISFLYGGMTLRGWRKKRSEIRVDAENRARAVIREEFQNLGPIKFAEQAVFILFCMFAILLFSRDPKFIPGWTNYFHPGDHFPLPVVSLLPSDASQKQTPHDSSPNTETEPLLTWKKAQDSVPWNIMLLLGGGFAMAKGCEESGLSVWISNQLHPLENMPPALAVLLISVVVAFFTEFASNTATIIIFLPVLAELAIRLRVHPLYLMIPGTVGCSYAFMLPVSTPPNSIAFASGHLLVKDMVSLDIS</sequence>
<protein>
    <submittedName>
        <fullName evidence="10">Solute carrier family 13 member 3</fullName>
    </submittedName>
</protein>
<comment type="subcellular location">
    <subcellularLocation>
        <location evidence="1">Membrane</location>
        <topology evidence="1">Multi-pass membrane protein</topology>
    </subcellularLocation>
</comment>
<dbReference type="AlphaFoldDB" id="A0A6P6CY31"/>
<feature type="transmembrane region" description="Helical" evidence="8">
    <location>
        <begin position="69"/>
        <end position="92"/>
    </location>
</feature>
<feature type="transmembrane region" description="Helical" evidence="8">
    <location>
        <begin position="12"/>
        <end position="32"/>
    </location>
</feature>
<dbReference type="OrthoDB" id="6493944at2759"/>
<dbReference type="GeneID" id="105298248"/>
<dbReference type="GO" id="GO:0015141">
    <property type="term" value="F:succinate transmembrane transporter activity"/>
    <property type="evidence" value="ECO:0007669"/>
    <property type="project" value="TreeGrafter"/>
</dbReference>
<keyword evidence="5" id="KW-0915">Sodium</keyword>
<evidence type="ECO:0000256" key="7">
    <source>
        <dbReference type="ARBA" id="ARBA00023201"/>
    </source>
</evidence>
<evidence type="ECO:0000256" key="1">
    <source>
        <dbReference type="ARBA" id="ARBA00004141"/>
    </source>
</evidence>
<evidence type="ECO:0000256" key="3">
    <source>
        <dbReference type="ARBA" id="ARBA00022692"/>
    </source>
</evidence>
<keyword evidence="4 8" id="KW-1133">Transmembrane helix</keyword>
<dbReference type="Pfam" id="PF00939">
    <property type="entry name" value="Na_sulph_symp"/>
    <property type="match status" value="1"/>
</dbReference>
<gene>
    <name evidence="10" type="primary">SLC13A3</name>
</gene>
<proteinExistence type="inferred from homology"/>
<feature type="transmembrane region" description="Helical" evidence="8">
    <location>
        <begin position="226"/>
        <end position="251"/>
    </location>
</feature>
<feature type="transmembrane region" description="Helical" evidence="8">
    <location>
        <begin position="182"/>
        <end position="206"/>
    </location>
</feature>
<keyword evidence="7" id="KW-0406">Ion transport</keyword>
<keyword evidence="6 8" id="KW-0472">Membrane</keyword>
<feature type="transmembrane region" description="Helical" evidence="8">
    <location>
        <begin position="406"/>
        <end position="435"/>
    </location>
</feature>
<keyword evidence="3 8" id="KW-0812">Transmembrane</keyword>
<dbReference type="CDD" id="cd01115">
    <property type="entry name" value="SLC13_permease"/>
    <property type="match status" value="1"/>
</dbReference>
<evidence type="ECO:0000256" key="8">
    <source>
        <dbReference type="SAM" id="Phobius"/>
    </source>
</evidence>
<name>A0A6P6CY31_PTEVA</name>
<dbReference type="PANTHER" id="PTHR10283">
    <property type="entry name" value="SOLUTE CARRIER FAMILY 13 MEMBER"/>
    <property type="match status" value="1"/>
</dbReference>
<dbReference type="RefSeq" id="XP_023391810.1">
    <property type="nucleotide sequence ID" value="XM_023536042.1"/>
</dbReference>
<evidence type="ECO:0000313" key="10">
    <source>
        <dbReference type="RefSeq" id="XP_023391810.1"/>
    </source>
</evidence>
<keyword evidence="7" id="KW-0739">Sodium transport</keyword>
<dbReference type="Proteomes" id="UP000515202">
    <property type="component" value="Unplaced"/>
</dbReference>
<dbReference type="GO" id="GO:0015137">
    <property type="term" value="F:citrate transmembrane transporter activity"/>
    <property type="evidence" value="ECO:0007669"/>
    <property type="project" value="TreeGrafter"/>
</dbReference>
<evidence type="ECO:0000256" key="5">
    <source>
        <dbReference type="ARBA" id="ARBA00023053"/>
    </source>
</evidence>
<evidence type="ECO:0000256" key="4">
    <source>
        <dbReference type="ARBA" id="ARBA00022989"/>
    </source>
</evidence>
<dbReference type="CTD" id="64849"/>
<dbReference type="KEGG" id="pvp:105298248"/>
<feature type="transmembrane region" description="Helical" evidence="8">
    <location>
        <begin position="288"/>
        <end position="306"/>
    </location>
</feature>
<keyword evidence="7" id="KW-0813">Transport</keyword>
<dbReference type="GO" id="GO:0005886">
    <property type="term" value="C:plasma membrane"/>
    <property type="evidence" value="ECO:0007669"/>
    <property type="project" value="TreeGrafter"/>
</dbReference>
<keyword evidence="9" id="KW-1185">Reference proteome</keyword>
<dbReference type="GO" id="GO:0017153">
    <property type="term" value="F:sodium:dicarboxylate symporter activity"/>
    <property type="evidence" value="ECO:0007669"/>
    <property type="project" value="TreeGrafter"/>
</dbReference>
<organism evidence="9 10">
    <name type="scientific">Pteropus vampyrus</name>
    <name type="common">Large flying fox</name>
    <dbReference type="NCBI Taxonomy" id="132908"/>
    <lineage>
        <taxon>Eukaryota</taxon>
        <taxon>Metazoa</taxon>
        <taxon>Chordata</taxon>
        <taxon>Craniata</taxon>
        <taxon>Vertebrata</taxon>
        <taxon>Euteleostomi</taxon>
        <taxon>Mammalia</taxon>
        <taxon>Eutheria</taxon>
        <taxon>Laurasiatheria</taxon>
        <taxon>Chiroptera</taxon>
        <taxon>Yinpterochiroptera</taxon>
        <taxon>Pteropodoidea</taxon>
        <taxon>Pteropodidae</taxon>
        <taxon>Pteropodinae</taxon>
        <taxon>Pteropus</taxon>
    </lineage>
</organism>
<feature type="transmembrane region" description="Helical" evidence="8">
    <location>
        <begin position="447"/>
        <end position="465"/>
    </location>
</feature>
<evidence type="ECO:0000313" key="9">
    <source>
        <dbReference type="Proteomes" id="UP000515202"/>
    </source>
</evidence>
<dbReference type="InterPro" id="IPR001898">
    <property type="entry name" value="SLC13A/DASS"/>
</dbReference>